<evidence type="ECO:0000313" key="5">
    <source>
        <dbReference type="Proteomes" id="UP000295008"/>
    </source>
</evidence>
<sequence length="602" mass="66860">MPGLSRMRERWSAAPLPVGFRPQPSRISGALRRIISGEKFAVGDAVNPLHPIKHLGRYRQIGMVFVKHGFGGVLDQLGILKYLQLPRRAPETAHARLSWGERLRLALEELGPAFIKLGQIASTRPELLPADVILELEKLRDEVPAIPGEAIRRVIEQELGAGVAALFAEFCEEPLAAASIAQVHRARLRDGAAVVVKVQRPGIERIIEHDLNILEDLAGFLDHRTKWGRIYDFGGMVAEFGRALRNELDFRVEAANADRLRENLRRESWVRVPAIHWNLTARRVLTMEFIVGVPLSPAALRAQGLDRTLLARRLAATWLNQILRDGFFHADPHSGNILALPGNAVALLDLGMVGRLSGDRQSQLLKVLIGLIFDNNRLIVQALIDLGVVNDQPVNLRRLERAVGRVREKYLTLTVRQIRIGEIFRELFGLASSFQLMVPEEFAVLGKTLMLLEGLVASLDPDLSVLEIATPITKRLLLGKLAPVNLKQLALKELIDYGLLASRLPSFLMNLLVKMEERDFALSIRVADWERIIDRLTRLFNRIAFSIILLALSIIVAGVIIGSGIGGLVAELGNAHILRLESLLAVIIMAGLVIYLIRSGRI</sequence>
<feature type="domain" description="ABC1 atypical kinase-like" evidence="3">
    <location>
        <begin position="138"/>
        <end position="381"/>
    </location>
</feature>
<keyword evidence="2" id="KW-1133">Transmembrane helix</keyword>
<dbReference type="PANTHER" id="PTHR10566">
    <property type="entry name" value="CHAPERONE-ACTIVITY OF BC1 COMPLEX CABC1 -RELATED"/>
    <property type="match status" value="1"/>
</dbReference>
<dbReference type="InterPro" id="IPR011009">
    <property type="entry name" value="Kinase-like_dom_sf"/>
</dbReference>
<protein>
    <submittedName>
        <fullName evidence="4">2-octaprenylphenol hydroxylase</fullName>
    </submittedName>
</protein>
<dbReference type="AlphaFoldDB" id="A0A4R1S3P4"/>
<evidence type="ECO:0000256" key="2">
    <source>
        <dbReference type="SAM" id="Phobius"/>
    </source>
</evidence>
<dbReference type="Pfam" id="PF03109">
    <property type="entry name" value="ABC1"/>
    <property type="match status" value="1"/>
</dbReference>
<dbReference type="CDD" id="cd05121">
    <property type="entry name" value="ABC1_ADCK3-like"/>
    <property type="match status" value="1"/>
</dbReference>
<dbReference type="PANTHER" id="PTHR10566:SF113">
    <property type="entry name" value="PROTEIN ACTIVITY OF BC1 COMPLEX KINASE 7, CHLOROPLASTIC"/>
    <property type="match status" value="1"/>
</dbReference>
<dbReference type="EMBL" id="SLUN01000005">
    <property type="protein sequence ID" value="TCL73260.1"/>
    <property type="molecule type" value="Genomic_DNA"/>
</dbReference>
<dbReference type="Proteomes" id="UP000295008">
    <property type="component" value="Unassembled WGS sequence"/>
</dbReference>
<proteinExistence type="inferred from homology"/>
<dbReference type="InterPro" id="IPR004147">
    <property type="entry name" value="ABC1_dom"/>
</dbReference>
<dbReference type="OrthoDB" id="9795390at2"/>
<evidence type="ECO:0000259" key="3">
    <source>
        <dbReference type="Pfam" id="PF03109"/>
    </source>
</evidence>
<keyword evidence="2" id="KW-0472">Membrane</keyword>
<evidence type="ECO:0000256" key="1">
    <source>
        <dbReference type="ARBA" id="ARBA00009670"/>
    </source>
</evidence>
<comment type="caution">
    <text evidence="4">The sequence shown here is derived from an EMBL/GenBank/DDBJ whole genome shotgun (WGS) entry which is preliminary data.</text>
</comment>
<organism evidence="4 5">
    <name type="scientific">Hydrogenispora ethanolica</name>
    <dbReference type="NCBI Taxonomy" id="1082276"/>
    <lineage>
        <taxon>Bacteria</taxon>
        <taxon>Bacillati</taxon>
        <taxon>Bacillota</taxon>
        <taxon>Hydrogenispora</taxon>
    </lineage>
</organism>
<feature type="transmembrane region" description="Helical" evidence="2">
    <location>
        <begin position="543"/>
        <end position="565"/>
    </location>
</feature>
<keyword evidence="5" id="KW-1185">Reference proteome</keyword>
<name>A0A4R1S3P4_HYDET</name>
<dbReference type="InterPro" id="IPR050154">
    <property type="entry name" value="UbiB_kinase"/>
</dbReference>
<keyword evidence="2" id="KW-0812">Transmembrane</keyword>
<dbReference type="SUPFAM" id="SSF56112">
    <property type="entry name" value="Protein kinase-like (PK-like)"/>
    <property type="match status" value="1"/>
</dbReference>
<comment type="similarity">
    <text evidence="1">Belongs to the protein kinase superfamily. ADCK protein kinase family.</text>
</comment>
<reference evidence="4 5" key="1">
    <citation type="submission" date="2019-03" db="EMBL/GenBank/DDBJ databases">
        <title>Genomic Encyclopedia of Type Strains, Phase IV (KMG-IV): sequencing the most valuable type-strain genomes for metagenomic binning, comparative biology and taxonomic classification.</title>
        <authorList>
            <person name="Goeker M."/>
        </authorList>
    </citation>
    <scope>NUCLEOTIDE SEQUENCE [LARGE SCALE GENOMIC DNA]</scope>
    <source>
        <strain evidence="4 5">LX-B</strain>
    </source>
</reference>
<gene>
    <name evidence="4" type="ORF">EDC14_1005122</name>
</gene>
<feature type="transmembrane region" description="Helical" evidence="2">
    <location>
        <begin position="577"/>
        <end position="597"/>
    </location>
</feature>
<evidence type="ECO:0000313" key="4">
    <source>
        <dbReference type="EMBL" id="TCL73260.1"/>
    </source>
</evidence>
<accession>A0A4R1S3P4</accession>